<dbReference type="InterPro" id="IPR011990">
    <property type="entry name" value="TPR-like_helical_dom_sf"/>
</dbReference>
<dbReference type="InterPro" id="IPR007751">
    <property type="entry name" value="DUF676_lipase-like"/>
</dbReference>
<dbReference type="OrthoDB" id="5086500at2759"/>
<feature type="compositionally biased region" description="Basic and acidic residues" evidence="3">
    <location>
        <begin position="778"/>
        <end position="794"/>
    </location>
</feature>
<keyword evidence="6" id="KW-1185">Reference proteome</keyword>
<dbReference type="PANTHER" id="PTHR48182:SF3">
    <property type="entry name" value="DUF676 DOMAIN-CONTAINING PROTEIN"/>
    <property type="match status" value="1"/>
</dbReference>
<evidence type="ECO:0000256" key="3">
    <source>
        <dbReference type="SAM" id="MobiDB-lite"/>
    </source>
</evidence>
<sequence length="1027" mass="115091">MTSKEPLEVQVAVPAGAAKIVAKPKDRKILPRDLGLKVMFQPQEAEEIEIDVVAVHGMGANPGYTWTAGLKEQKPVNWLSDKTMLPKDLSKARIMTYGYQSCWFGEQAVRQSLENVATKLLKSLCEERSKCLYRPVIFIGHCFGGLVIQYAYTTSALHKTQFPGISDSVVGMVFLGTPHFGLKENSQLQTQGSVYNAIVEATQSVQANLLHTMAQDNDLLVNTVSDFTRKVNEPNGPTLYCFYEQGASNLGRIAGIDGLKRLFVNQSSGTLPGHQSEGLALDHFAMNKFEDSEDDNYKSVRRQIKNMVSKSKALMEKPVPQFLTKTVNHIPSFLAPINRESNFVPRDNILSLIEESFDRTMNVVLCGGSGNGFYEESGCSNVLWVNAATAAEFELSYIRIAESLGLTKNRKNGSVLKAVYDRLNQEGRWLMILDGLEDMTNLKASECLHAGKSLLTFIPKAHFARILITTRDKALAMRMVNQDAQYVINVSTLKDDDASCLLLGKVTSDSHRRESSLKVAKDLGTSAGTIVLAHIYRKMVDISCTKYRELLSSRQTPGTTTSGLLRASRLLYEALRKDHPSAAHLLFVIGSIDVQSIPEIFFERQQLSRGSLVELVRFGMVEPSKDKRVYCMTSVVRRCVETWLVEENEKELTETKVLFTMCQRFKANKDDLANCQVLLPCALAALKFQPSSSEAKQHLTTLLYEVSRYYQRFKQYSSALECLERCLALQQQDLQSEKDLVKKTIQSIEDVKKALLKNKTSTRAALKPDTPETRIANSRKEAEELKGSVGQDHPDTIRKISEMATFQIIHGDKKDASEALNHYKQVLKWCKAKYGDESMDAARRQYNLAIAHEAHGQYDEATKLYIKASKITERHLGPGHPELLRILGNVATLYAQQGHMEQARQAFDDVLRGQQEKLGLDHPDTLVTRQNVAMVLEEMGDFETAAEELRKVFTVQARLLGRDNRATLRTACSLAANHGLRGSLEDSEKLFKDTLAIQRIILGEKDRDTFQTEQMMAEFGLKAVKQK</sequence>
<dbReference type="Gene3D" id="3.40.50.1820">
    <property type="entry name" value="alpha/beta hydrolase"/>
    <property type="match status" value="1"/>
</dbReference>
<keyword evidence="2" id="KW-0802">TPR repeat</keyword>
<dbReference type="Pfam" id="PF13424">
    <property type="entry name" value="TPR_12"/>
    <property type="match status" value="2"/>
</dbReference>
<name>A0A9P8UFJ3_9PEZI</name>
<dbReference type="EMBL" id="JAGPXC010000007">
    <property type="protein sequence ID" value="KAH6648964.1"/>
    <property type="molecule type" value="Genomic_DNA"/>
</dbReference>
<evidence type="ECO:0000313" key="5">
    <source>
        <dbReference type="EMBL" id="KAH6648964.1"/>
    </source>
</evidence>
<evidence type="ECO:0000259" key="4">
    <source>
        <dbReference type="Pfam" id="PF05057"/>
    </source>
</evidence>
<evidence type="ECO:0000256" key="1">
    <source>
        <dbReference type="ARBA" id="ARBA00007920"/>
    </source>
</evidence>
<dbReference type="SMART" id="SM00028">
    <property type="entry name" value="TPR"/>
    <property type="match status" value="4"/>
</dbReference>
<dbReference type="SUPFAM" id="SSF48452">
    <property type="entry name" value="TPR-like"/>
    <property type="match status" value="2"/>
</dbReference>
<dbReference type="Gene3D" id="1.25.40.10">
    <property type="entry name" value="Tetratricopeptide repeat domain"/>
    <property type="match status" value="2"/>
</dbReference>
<dbReference type="SUPFAM" id="SSF53474">
    <property type="entry name" value="alpha/beta-Hydrolases"/>
    <property type="match status" value="1"/>
</dbReference>
<feature type="region of interest" description="Disordered" evidence="3">
    <location>
        <begin position="768"/>
        <end position="794"/>
    </location>
</feature>
<protein>
    <recommendedName>
        <fullName evidence="4">DUF676 domain-containing protein</fullName>
    </recommendedName>
</protein>
<evidence type="ECO:0000313" key="6">
    <source>
        <dbReference type="Proteomes" id="UP000758603"/>
    </source>
</evidence>
<feature type="repeat" description="TPR" evidence="2">
    <location>
        <begin position="842"/>
        <end position="875"/>
    </location>
</feature>
<dbReference type="PANTHER" id="PTHR48182">
    <property type="entry name" value="PROTEIN SERAC1"/>
    <property type="match status" value="1"/>
</dbReference>
<dbReference type="AlphaFoldDB" id="A0A9P8UFJ3"/>
<feature type="repeat" description="TPR" evidence="2">
    <location>
        <begin position="700"/>
        <end position="733"/>
    </location>
</feature>
<dbReference type="Gene3D" id="3.40.50.300">
    <property type="entry name" value="P-loop containing nucleotide triphosphate hydrolases"/>
    <property type="match status" value="1"/>
</dbReference>
<comment type="similarity">
    <text evidence="1">Belongs to the putative lipase ROG1 family.</text>
</comment>
<comment type="caution">
    <text evidence="5">The sequence shown here is derived from an EMBL/GenBank/DDBJ whole genome shotgun (WGS) entry which is preliminary data.</text>
</comment>
<dbReference type="Proteomes" id="UP000758603">
    <property type="component" value="Unassembled WGS sequence"/>
</dbReference>
<organism evidence="5 6">
    <name type="scientific">Truncatella angustata</name>
    <dbReference type="NCBI Taxonomy" id="152316"/>
    <lineage>
        <taxon>Eukaryota</taxon>
        <taxon>Fungi</taxon>
        <taxon>Dikarya</taxon>
        <taxon>Ascomycota</taxon>
        <taxon>Pezizomycotina</taxon>
        <taxon>Sordariomycetes</taxon>
        <taxon>Xylariomycetidae</taxon>
        <taxon>Amphisphaeriales</taxon>
        <taxon>Sporocadaceae</taxon>
        <taxon>Truncatella</taxon>
    </lineage>
</organism>
<dbReference type="GeneID" id="70127260"/>
<dbReference type="InterPro" id="IPR027417">
    <property type="entry name" value="P-loop_NTPase"/>
</dbReference>
<dbReference type="RefSeq" id="XP_045955471.1">
    <property type="nucleotide sequence ID" value="XM_046098368.1"/>
</dbReference>
<dbReference type="SUPFAM" id="SSF52540">
    <property type="entry name" value="P-loop containing nucleoside triphosphate hydrolases"/>
    <property type="match status" value="1"/>
</dbReference>
<dbReference type="Pfam" id="PF05057">
    <property type="entry name" value="DUF676"/>
    <property type="match status" value="1"/>
</dbReference>
<dbReference type="InterPro" id="IPR019734">
    <property type="entry name" value="TPR_rpt"/>
</dbReference>
<proteinExistence type="inferred from homology"/>
<reference evidence="5" key="1">
    <citation type="journal article" date="2021" name="Nat. Commun.">
        <title>Genetic determinants of endophytism in the Arabidopsis root mycobiome.</title>
        <authorList>
            <person name="Mesny F."/>
            <person name="Miyauchi S."/>
            <person name="Thiergart T."/>
            <person name="Pickel B."/>
            <person name="Atanasova L."/>
            <person name="Karlsson M."/>
            <person name="Huettel B."/>
            <person name="Barry K.W."/>
            <person name="Haridas S."/>
            <person name="Chen C."/>
            <person name="Bauer D."/>
            <person name="Andreopoulos W."/>
            <person name="Pangilinan J."/>
            <person name="LaButti K."/>
            <person name="Riley R."/>
            <person name="Lipzen A."/>
            <person name="Clum A."/>
            <person name="Drula E."/>
            <person name="Henrissat B."/>
            <person name="Kohler A."/>
            <person name="Grigoriev I.V."/>
            <person name="Martin F.M."/>
            <person name="Hacquard S."/>
        </authorList>
    </citation>
    <scope>NUCLEOTIDE SEQUENCE</scope>
    <source>
        <strain evidence="5">MPI-SDFR-AT-0073</strain>
    </source>
</reference>
<dbReference type="InterPro" id="IPR052374">
    <property type="entry name" value="SERAC1"/>
</dbReference>
<gene>
    <name evidence="5" type="ORF">BKA67DRAFT_522389</name>
</gene>
<dbReference type="PROSITE" id="PS50005">
    <property type="entry name" value="TPR"/>
    <property type="match status" value="2"/>
</dbReference>
<feature type="domain" description="DUF676" evidence="4">
    <location>
        <begin position="52"/>
        <end position="199"/>
    </location>
</feature>
<evidence type="ECO:0000256" key="2">
    <source>
        <dbReference type="PROSITE-ProRule" id="PRU00339"/>
    </source>
</evidence>
<accession>A0A9P8UFJ3</accession>
<dbReference type="InterPro" id="IPR029058">
    <property type="entry name" value="AB_hydrolase_fold"/>
</dbReference>